<proteinExistence type="predicted"/>
<dbReference type="AlphaFoldDB" id="A0A1I8B1T1"/>
<reference evidence="2" key="1">
    <citation type="submission" date="2016-11" db="UniProtKB">
        <authorList>
            <consortium name="WormBaseParasite"/>
        </authorList>
    </citation>
    <scope>IDENTIFICATION</scope>
</reference>
<name>A0A1I8B1T1_MELHA</name>
<dbReference type="WBParaSite" id="MhA1_Contig121.frz3.gene13">
    <property type="protein sequence ID" value="MhA1_Contig121.frz3.gene13"/>
    <property type="gene ID" value="MhA1_Contig121.frz3.gene13"/>
</dbReference>
<protein>
    <submittedName>
        <fullName evidence="2">Uncharacterized protein</fullName>
    </submittedName>
</protein>
<sequence length="127" mass="15500">MRVNCLNEDLSKNITNINTLEEQQQYRFCLIINQILTEGEPPNFWKQFLEDFYFTFKNHWGRNVNDKIIEKINSLNLCCWTNILIKWIKIIYSVVWQLILQPLFTFFADYFVHIWELYVLPIIQSFI</sequence>
<evidence type="ECO:0000313" key="2">
    <source>
        <dbReference type="WBParaSite" id="MhA1_Contig121.frz3.gene13"/>
    </source>
</evidence>
<organism evidence="1 2">
    <name type="scientific">Meloidogyne hapla</name>
    <name type="common">Root-knot nematode worm</name>
    <dbReference type="NCBI Taxonomy" id="6305"/>
    <lineage>
        <taxon>Eukaryota</taxon>
        <taxon>Metazoa</taxon>
        <taxon>Ecdysozoa</taxon>
        <taxon>Nematoda</taxon>
        <taxon>Chromadorea</taxon>
        <taxon>Rhabditida</taxon>
        <taxon>Tylenchina</taxon>
        <taxon>Tylenchomorpha</taxon>
        <taxon>Tylenchoidea</taxon>
        <taxon>Meloidogynidae</taxon>
        <taxon>Meloidogyninae</taxon>
        <taxon>Meloidogyne</taxon>
    </lineage>
</organism>
<accession>A0A1I8B1T1</accession>
<keyword evidence="1" id="KW-1185">Reference proteome</keyword>
<evidence type="ECO:0000313" key="1">
    <source>
        <dbReference type="Proteomes" id="UP000095281"/>
    </source>
</evidence>
<dbReference type="Proteomes" id="UP000095281">
    <property type="component" value="Unplaced"/>
</dbReference>